<evidence type="ECO:0000313" key="6">
    <source>
        <dbReference type="Proteomes" id="UP000265716"/>
    </source>
</evidence>
<keyword evidence="1" id="KW-1133">Transmembrane helix</keyword>
<protein>
    <submittedName>
        <fullName evidence="2">Uncharacterized protein</fullName>
    </submittedName>
</protein>
<dbReference type="VEuPathDB" id="FungiDB:H257_00111"/>
<keyword evidence="1" id="KW-0812">Transmembrane</keyword>
<comment type="caution">
    <text evidence="2">The sequence shown here is derived from an EMBL/GenBank/DDBJ whole genome shotgun (WGS) entry which is preliminary data.</text>
</comment>
<dbReference type="EMBL" id="QUTC01004994">
    <property type="protein sequence ID" value="RHY60972.1"/>
    <property type="molecule type" value="Genomic_DNA"/>
</dbReference>
<dbReference type="Proteomes" id="UP000265716">
    <property type="component" value="Unassembled WGS sequence"/>
</dbReference>
<evidence type="ECO:0000313" key="7">
    <source>
        <dbReference type="Proteomes" id="UP000286510"/>
    </source>
</evidence>
<dbReference type="EMBL" id="QUTF01022850">
    <property type="protein sequence ID" value="RHY88461.1"/>
    <property type="molecule type" value="Genomic_DNA"/>
</dbReference>
<evidence type="ECO:0000256" key="1">
    <source>
        <dbReference type="SAM" id="Phobius"/>
    </source>
</evidence>
<proteinExistence type="predicted"/>
<dbReference type="AlphaFoldDB" id="A0A397AFD5"/>
<evidence type="ECO:0000313" key="4">
    <source>
        <dbReference type="EMBL" id="RHY88461.1"/>
    </source>
</evidence>
<reference evidence="5 6" key="1">
    <citation type="submission" date="2018-08" db="EMBL/GenBank/DDBJ databases">
        <title>Aphanomyces genome sequencing and annotation.</title>
        <authorList>
            <person name="Minardi D."/>
            <person name="Oidtmann B."/>
            <person name="Van Der Giezen M."/>
            <person name="Studholme D.J."/>
        </authorList>
    </citation>
    <scope>NUCLEOTIDE SEQUENCE [LARGE SCALE GENOMIC DNA]</scope>
    <source>
        <strain evidence="4 7">FDL457</strain>
        <strain evidence="2 5">Kv</strain>
        <strain evidence="3 6">SA</strain>
    </source>
</reference>
<organism evidence="2 5">
    <name type="scientific">Aphanomyces astaci</name>
    <name type="common">Crayfish plague agent</name>
    <dbReference type="NCBI Taxonomy" id="112090"/>
    <lineage>
        <taxon>Eukaryota</taxon>
        <taxon>Sar</taxon>
        <taxon>Stramenopiles</taxon>
        <taxon>Oomycota</taxon>
        <taxon>Saprolegniomycetes</taxon>
        <taxon>Saprolegniales</taxon>
        <taxon>Verrucalvaceae</taxon>
        <taxon>Aphanomyces</taxon>
    </lineage>
</organism>
<name>A0A397AFD5_APHAT</name>
<feature type="transmembrane region" description="Helical" evidence="1">
    <location>
        <begin position="80"/>
        <end position="99"/>
    </location>
</feature>
<dbReference type="EMBL" id="QUSZ01006814">
    <property type="protein sequence ID" value="RHY04479.1"/>
    <property type="molecule type" value="Genomic_DNA"/>
</dbReference>
<evidence type="ECO:0000313" key="2">
    <source>
        <dbReference type="EMBL" id="RHY04479.1"/>
    </source>
</evidence>
<accession>A0A397AFD5</accession>
<evidence type="ECO:0000313" key="5">
    <source>
        <dbReference type="Proteomes" id="UP000265427"/>
    </source>
</evidence>
<keyword evidence="1" id="KW-0472">Membrane</keyword>
<evidence type="ECO:0000313" key="3">
    <source>
        <dbReference type="EMBL" id="RHY60972.1"/>
    </source>
</evidence>
<dbReference type="Proteomes" id="UP000265427">
    <property type="component" value="Unassembled WGS sequence"/>
</dbReference>
<sequence>MTPTSSATKQIHPHHIMASKAASTAADKKSDDRIHIQYDKTAFGPHLKLYQQGLSEQYPQFTVTAEEYAMSPLSYRLSTAIFVIQILMTLIFIFGSMAVKHFQIEVHPDNMKYFEDHKFMIVPFMLVLSPVRQLVSKTSAFEVFLNGKYPSHDVVISHGNRSFVLVDELVSSTLTSRFMPNYEVTCHHFLSLRSSILDKKGIKKTTKTN</sequence>
<feature type="transmembrane region" description="Helical" evidence="1">
    <location>
        <begin position="119"/>
        <end position="135"/>
    </location>
</feature>
<dbReference type="Proteomes" id="UP000286510">
    <property type="component" value="Unassembled WGS sequence"/>
</dbReference>
<gene>
    <name evidence="4" type="ORF">DYB26_000696</name>
    <name evidence="2" type="ORF">DYB36_007725</name>
    <name evidence="3" type="ORF">DYB38_003398</name>
</gene>